<feature type="region of interest" description="Disordered" evidence="1">
    <location>
        <begin position="121"/>
        <end position="151"/>
    </location>
</feature>
<sequence length="182" mass="20483">MSDSEGDAQTALAKRNQATMQKKNDEVPSYRTTMQQEKAKNAAKQEKRESGQQSNRSRSASRRARRTRIQKMMDEGKYMKTNSLEALEEADANGELQQMQMFERIGPDSTSMDGPVTHARAMRGEIPMRGTNPNQPYQMEPMQKQGSSLDDTDGLKLKLEANLEVEIELKASIRGDLTLSLL</sequence>
<evidence type="ECO:0000256" key="1">
    <source>
        <dbReference type="SAM" id="MobiDB-lite"/>
    </source>
</evidence>
<proteinExistence type="predicted"/>
<feature type="compositionally biased region" description="Basic residues" evidence="1">
    <location>
        <begin position="59"/>
        <end position="68"/>
    </location>
</feature>
<keyword evidence="3" id="KW-1185">Reference proteome</keyword>
<organism evidence="2 3">
    <name type="scientific">Neofusicoccum ribis</name>
    <dbReference type="NCBI Taxonomy" id="45134"/>
    <lineage>
        <taxon>Eukaryota</taxon>
        <taxon>Fungi</taxon>
        <taxon>Dikarya</taxon>
        <taxon>Ascomycota</taxon>
        <taxon>Pezizomycotina</taxon>
        <taxon>Dothideomycetes</taxon>
        <taxon>Dothideomycetes incertae sedis</taxon>
        <taxon>Botryosphaeriales</taxon>
        <taxon>Botryosphaeriaceae</taxon>
        <taxon>Neofusicoccum</taxon>
    </lineage>
</organism>
<accession>A0ABR3SU97</accession>
<reference evidence="2 3" key="1">
    <citation type="submission" date="2024-02" db="EMBL/GenBank/DDBJ databases">
        <title>De novo assembly and annotation of 12 fungi associated with fruit tree decline syndrome in Ontario, Canada.</title>
        <authorList>
            <person name="Sulman M."/>
            <person name="Ellouze W."/>
            <person name="Ilyukhin E."/>
        </authorList>
    </citation>
    <scope>NUCLEOTIDE SEQUENCE [LARGE SCALE GENOMIC DNA]</scope>
    <source>
        <strain evidence="2 3">M1-105</strain>
    </source>
</reference>
<dbReference type="PANTHER" id="PTHR35587">
    <property type="entry name" value="EXPRESSED PROTEIN"/>
    <property type="match status" value="1"/>
</dbReference>
<evidence type="ECO:0000313" key="3">
    <source>
        <dbReference type="Proteomes" id="UP001521116"/>
    </source>
</evidence>
<dbReference type="PANTHER" id="PTHR35587:SF6">
    <property type="entry name" value="BZIP DOMAIN-CONTAINING PROTEIN"/>
    <property type="match status" value="1"/>
</dbReference>
<protein>
    <recommendedName>
        <fullName evidence="4">BZIP domain-containing protein</fullName>
    </recommendedName>
</protein>
<evidence type="ECO:0000313" key="2">
    <source>
        <dbReference type="EMBL" id="KAL1629805.1"/>
    </source>
</evidence>
<evidence type="ECO:0008006" key="4">
    <source>
        <dbReference type="Google" id="ProtNLM"/>
    </source>
</evidence>
<name>A0ABR3SU97_9PEZI</name>
<feature type="compositionally biased region" description="Basic and acidic residues" evidence="1">
    <location>
        <begin position="37"/>
        <end position="50"/>
    </location>
</feature>
<feature type="region of interest" description="Disordered" evidence="1">
    <location>
        <begin position="1"/>
        <end position="68"/>
    </location>
</feature>
<gene>
    <name evidence="2" type="ORF">SLS56_005201</name>
</gene>
<dbReference type="Proteomes" id="UP001521116">
    <property type="component" value="Unassembled WGS sequence"/>
</dbReference>
<dbReference type="EMBL" id="JAJVDC020000051">
    <property type="protein sequence ID" value="KAL1629805.1"/>
    <property type="molecule type" value="Genomic_DNA"/>
</dbReference>
<comment type="caution">
    <text evidence="2">The sequence shown here is derived from an EMBL/GenBank/DDBJ whole genome shotgun (WGS) entry which is preliminary data.</text>
</comment>